<proteinExistence type="inferred from homology"/>
<dbReference type="InterPro" id="IPR025257">
    <property type="entry name" value="MINDY-3/4_CD"/>
</dbReference>
<accession>A0ABN9RSK5</accession>
<comment type="similarity">
    <text evidence="1">Belongs to the MINDY deubiquitinase family. FAM188 subfamily.</text>
</comment>
<dbReference type="PANTHER" id="PTHR12473:SF8">
    <property type="entry name" value="UBIQUITIN CARBOXYL-TERMINAL HYDROLASE MINDY-4-RELATED"/>
    <property type="match status" value="1"/>
</dbReference>
<feature type="compositionally biased region" description="Low complexity" evidence="2">
    <location>
        <begin position="120"/>
        <end position="144"/>
    </location>
</feature>
<organism evidence="4 5">
    <name type="scientific">Prorocentrum cordatum</name>
    <dbReference type="NCBI Taxonomy" id="2364126"/>
    <lineage>
        <taxon>Eukaryota</taxon>
        <taxon>Sar</taxon>
        <taxon>Alveolata</taxon>
        <taxon>Dinophyceae</taxon>
        <taxon>Prorocentrales</taxon>
        <taxon>Prorocentraceae</taxon>
        <taxon>Prorocentrum</taxon>
    </lineage>
</organism>
<dbReference type="EMBL" id="CAUYUJ010007202">
    <property type="protein sequence ID" value="CAK0819933.1"/>
    <property type="molecule type" value="Genomic_DNA"/>
</dbReference>
<keyword evidence="5" id="KW-1185">Reference proteome</keyword>
<comment type="caution">
    <text evidence="4">The sequence shown here is derived from an EMBL/GenBank/DDBJ whole genome shotgun (WGS) entry which is preliminary data.</text>
</comment>
<feature type="region of interest" description="Disordered" evidence="2">
    <location>
        <begin position="110"/>
        <end position="161"/>
    </location>
</feature>
<evidence type="ECO:0000256" key="1">
    <source>
        <dbReference type="ARBA" id="ARBA00011074"/>
    </source>
</evidence>
<evidence type="ECO:0000313" key="5">
    <source>
        <dbReference type="Proteomes" id="UP001189429"/>
    </source>
</evidence>
<feature type="region of interest" description="Disordered" evidence="2">
    <location>
        <begin position="582"/>
        <end position="602"/>
    </location>
</feature>
<name>A0ABN9RSK5_9DINO</name>
<evidence type="ECO:0000259" key="3">
    <source>
        <dbReference type="SMART" id="SM01174"/>
    </source>
</evidence>
<dbReference type="SMART" id="SM01174">
    <property type="entry name" value="DUF4205"/>
    <property type="match status" value="1"/>
</dbReference>
<gene>
    <name evidence="4" type="ORF">PCOR1329_LOCUS21779</name>
</gene>
<dbReference type="Proteomes" id="UP001189429">
    <property type="component" value="Unassembled WGS sequence"/>
</dbReference>
<evidence type="ECO:0000256" key="2">
    <source>
        <dbReference type="SAM" id="MobiDB-lite"/>
    </source>
</evidence>
<dbReference type="InterPro" id="IPR039785">
    <property type="entry name" value="MINY3/4"/>
</dbReference>
<reference evidence="4" key="1">
    <citation type="submission" date="2023-10" db="EMBL/GenBank/DDBJ databases">
        <authorList>
            <person name="Chen Y."/>
            <person name="Shah S."/>
            <person name="Dougan E. K."/>
            <person name="Thang M."/>
            <person name="Chan C."/>
        </authorList>
    </citation>
    <scope>NUCLEOTIDE SEQUENCE [LARGE SCALE GENOMIC DNA]</scope>
</reference>
<protein>
    <recommendedName>
        <fullName evidence="3">Deubiquitinating enzyme MINDY-3/4 conserved domain-containing protein</fullName>
    </recommendedName>
</protein>
<evidence type="ECO:0000313" key="4">
    <source>
        <dbReference type="EMBL" id="CAK0819933.1"/>
    </source>
</evidence>
<sequence length="602" mass="62907">MRCPEDEAESLVRIKTRRGILEFQASQVRPRRLGVIVAKRRLILEYEVPGHLRALHVVDVPAADGPEAAAAARPDWAAEAEGLRRAHGPWLGKVATAQLARLLSHLAQLAPAPAEPGPPGRAAQGGHEAAEEAAQLAQASAEAGSPGRAPQGGHDASASTPRTIAAEEAQELRELACPYGLRQAEGGPCGVVAPVQGFLVRRLLMGAAAPATVTPEQRGAALLDALADVLCQCAPRCGAAGAPCVRVLAPPAGAAAGRVLRGPEGCLVHEFRGWAALRSALEGPPLSDLYLCDAEGSSASAGVLLFLYSVLSTRGASAVRADADLPDQASMIGAHGYCTQEAVNLLLAGRACSNVFDGDKEIGGEGTSDTMRLRGIESQTQVGFLSLFEAFGSLQVGTHMKSPAWPVWVVHAESHYSVLFSGPPVVGEQPERADQEVDVWYYDPLGRQDEEKRITVRPGRLAAPPDEDDLDANGMIAKVVRTRWGALADLDWNGADPSTNPSTNPHWCRARLPLEPALSGPRAAGPAWRPGSPRLECGPPASGCPCARFPARALAAASLGRRPLGLEPRAAIKASLVTSSPSDVLARAPPRGGGSENASMTC</sequence>
<feature type="domain" description="Deubiquitinating enzyme MINDY-3/4 conserved" evidence="3">
    <location>
        <begin position="162"/>
        <end position="494"/>
    </location>
</feature>
<dbReference type="PANTHER" id="PTHR12473">
    <property type="entry name" value="UBIQUITIN CARBOXYL-TERMINAL HYDROLASE MINDY-4-RELATED"/>
    <property type="match status" value="1"/>
</dbReference>
<dbReference type="Pfam" id="PF13898">
    <property type="entry name" value="MINDY-3_4_CD"/>
    <property type="match status" value="2"/>
</dbReference>